<evidence type="ECO:0000313" key="2">
    <source>
        <dbReference type="EMBL" id="NYB75273.1"/>
    </source>
</evidence>
<dbReference type="AlphaFoldDB" id="A0A974BLB4"/>
<reference evidence="2" key="1">
    <citation type="submission" date="2020-07" db="EMBL/GenBank/DDBJ databases">
        <title>Genomic analysis of a strain of Sedimentibacter Hydroxybenzoicus DSM7310.</title>
        <authorList>
            <person name="Ma S."/>
        </authorList>
    </citation>
    <scope>NUCLEOTIDE SEQUENCE</scope>
    <source>
        <strain evidence="2">DSM 7310</strain>
    </source>
</reference>
<sequence>MTDKLNDMLNSIPIPEGLDESIESGFEKAKIQHGSKKSKRLKIFTAVAASLVIIMSSIIIVGPDKVDAAIKRALQYVPGYNVLIDKEEGSVLALQEPVLYEEGNKFVKIEAASKAGKLFSISVQGNYVADKGYEMLLKDEEGNVTSPGHWVIGHGSELWNADYYFETESDSVKYSMLLGELEIPFTLEKTTEVEDFLQMGNHASDKGIDIVAIKKPMEDRLMISLLNRSDDKILEGYPMGRGLLQSPWFSAPDAEISMYLTDSTGNKIYPDLPSSYRGSMSDIYFDTLDKEGLKLVLPYVNVKYPNVKTEKLRITKPQDGETQNIDKILHLGNFEMHVVDIRREGNELIINLKCISPEDEFLEGVSVSGISGYSLGPNEDTGYTELRTSAEDVSKRFSIYFESPTSVLFGDWSIELD</sequence>
<evidence type="ECO:0008006" key="4">
    <source>
        <dbReference type="Google" id="ProtNLM"/>
    </source>
</evidence>
<keyword evidence="1" id="KW-0472">Membrane</keyword>
<organism evidence="2 3">
    <name type="scientific">Sedimentibacter hydroxybenzoicus DSM 7310</name>
    <dbReference type="NCBI Taxonomy" id="1123245"/>
    <lineage>
        <taxon>Bacteria</taxon>
        <taxon>Bacillati</taxon>
        <taxon>Bacillota</taxon>
        <taxon>Tissierellia</taxon>
        <taxon>Sedimentibacter</taxon>
    </lineage>
</organism>
<accession>A0A974BLB4</accession>
<proteinExistence type="predicted"/>
<name>A0A974BLB4_SEDHY</name>
<gene>
    <name evidence="2" type="ORF">HZF24_14085</name>
</gene>
<evidence type="ECO:0000256" key="1">
    <source>
        <dbReference type="SAM" id="Phobius"/>
    </source>
</evidence>
<dbReference type="RefSeq" id="WP_179238977.1">
    <property type="nucleotide sequence ID" value="NZ_JACBNQ010000019.1"/>
</dbReference>
<keyword evidence="3" id="KW-1185">Reference proteome</keyword>
<keyword evidence="1" id="KW-0812">Transmembrane</keyword>
<keyword evidence="1" id="KW-1133">Transmembrane helix</keyword>
<feature type="transmembrane region" description="Helical" evidence="1">
    <location>
        <begin position="43"/>
        <end position="62"/>
    </location>
</feature>
<protein>
    <recommendedName>
        <fullName evidence="4">DUF4179 domain-containing protein</fullName>
    </recommendedName>
</protein>
<comment type="caution">
    <text evidence="2">The sequence shown here is derived from an EMBL/GenBank/DDBJ whole genome shotgun (WGS) entry which is preliminary data.</text>
</comment>
<dbReference type="EMBL" id="JACBNQ010000019">
    <property type="protein sequence ID" value="NYB75273.1"/>
    <property type="molecule type" value="Genomic_DNA"/>
</dbReference>
<evidence type="ECO:0000313" key="3">
    <source>
        <dbReference type="Proteomes" id="UP000611629"/>
    </source>
</evidence>
<dbReference type="Proteomes" id="UP000611629">
    <property type="component" value="Unassembled WGS sequence"/>
</dbReference>